<feature type="domain" description="GFO/IDH/MocA-like oxidoreductase" evidence="3">
    <location>
        <begin position="191"/>
        <end position="324"/>
    </location>
</feature>
<sequence length="427" mass="47536">MPQPSASRRQFLQTSAATTVVGTLASQLTSPAAFAGETNTLKVGLVGCGGRGTGAARDTLSADPNCKITAIGDLFPEYTESTINRLKSTEYGDRVTIEPDHVFSGFDAYKKVIDSGVDVVLLATPPGFRPQHVEAAINAGKHVFCEKPVAVDPVGCRTVWEAGEKARQRGLTLVSGLCWRYEDGMKETIDRIHNGAVGELKALYSTRYNAGAGKHYARTPGMSDMEWQIRNWYFFTWLSADFFAEQFVHELDKMAWVMQNEYPERVLATGGRQTRIGEANGDVFDHFAAMFEYKNGLRYHATTRHQVGCTNEFQDFVVGDKGTADLMKYNIQGENEWRKRKNVNRMYHNEHVAMYDSIRNSKALNNTDYMVKSSLMGIMARMSAYTGKEVTWDQAWNSQLDTFPKEQSFEAAAPPVEVAVPGVTPLV</sequence>
<dbReference type="Pfam" id="PF01408">
    <property type="entry name" value="GFO_IDH_MocA"/>
    <property type="match status" value="1"/>
</dbReference>
<dbReference type="InterPro" id="IPR000683">
    <property type="entry name" value="Gfo/Idh/MocA-like_OxRdtase_N"/>
</dbReference>
<dbReference type="STRING" id="756272.Plabr_2187"/>
<reference evidence="5" key="1">
    <citation type="submission" date="2011-02" db="EMBL/GenBank/DDBJ databases">
        <title>The complete genome of Planctomyces brasiliensis DSM 5305.</title>
        <authorList>
            <person name="Lucas S."/>
            <person name="Copeland A."/>
            <person name="Lapidus A."/>
            <person name="Bruce D."/>
            <person name="Goodwin L."/>
            <person name="Pitluck S."/>
            <person name="Kyrpides N."/>
            <person name="Mavromatis K."/>
            <person name="Pagani I."/>
            <person name="Ivanova N."/>
            <person name="Ovchinnikova G."/>
            <person name="Lu M."/>
            <person name="Detter J.C."/>
            <person name="Han C."/>
            <person name="Land M."/>
            <person name="Hauser L."/>
            <person name="Markowitz V."/>
            <person name="Cheng J.-F."/>
            <person name="Hugenholtz P."/>
            <person name="Woyke T."/>
            <person name="Wu D."/>
            <person name="Tindall B."/>
            <person name="Pomrenke H.G."/>
            <person name="Brambilla E."/>
            <person name="Klenk H.-P."/>
            <person name="Eisen J.A."/>
        </authorList>
    </citation>
    <scope>NUCLEOTIDE SEQUENCE [LARGE SCALE GENOMIC DNA]</scope>
    <source>
        <strain evidence="5">ATCC 49424 / DSM 5305 / JCM 21570 / NBRC 103401 / IFAM 1448</strain>
    </source>
</reference>
<evidence type="ECO:0000259" key="3">
    <source>
        <dbReference type="Pfam" id="PF22725"/>
    </source>
</evidence>
<keyword evidence="5" id="KW-1185">Reference proteome</keyword>
<dbReference type="RefSeq" id="WP_013628513.1">
    <property type="nucleotide sequence ID" value="NC_015174.1"/>
</dbReference>
<dbReference type="InterPro" id="IPR006311">
    <property type="entry name" value="TAT_signal"/>
</dbReference>
<feature type="chain" id="PRO_5003260593" evidence="1">
    <location>
        <begin position="36"/>
        <end position="427"/>
    </location>
</feature>
<dbReference type="SUPFAM" id="SSF55347">
    <property type="entry name" value="Glyceraldehyde-3-phosphate dehydrogenase-like, C-terminal domain"/>
    <property type="match status" value="1"/>
</dbReference>
<protein>
    <submittedName>
        <fullName evidence="4">Oxidoreductase domain protein</fullName>
    </submittedName>
</protein>
<organism evidence="4 5">
    <name type="scientific">Rubinisphaera brasiliensis (strain ATCC 49424 / DSM 5305 / JCM 21570 / IAM 15109 / NBRC 103401 / IFAM 1448)</name>
    <name type="common">Planctomyces brasiliensis</name>
    <dbReference type="NCBI Taxonomy" id="756272"/>
    <lineage>
        <taxon>Bacteria</taxon>
        <taxon>Pseudomonadati</taxon>
        <taxon>Planctomycetota</taxon>
        <taxon>Planctomycetia</taxon>
        <taxon>Planctomycetales</taxon>
        <taxon>Planctomycetaceae</taxon>
        <taxon>Rubinisphaera</taxon>
    </lineage>
</organism>
<keyword evidence="1" id="KW-0732">Signal</keyword>
<name>F0SK62_RUBBR</name>
<dbReference type="PROSITE" id="PS51318">
    <property type="entry name" value="TAT"/>
    <property type="match status" value="1"/>
</dbReference>
<dbReference type="SUPFAM" id="SSF51735">
    <property type="entry name" value="NAD(P)-binding Rossmann-fold domains"/>
    <property type="match status" value="1"/>
</dbReference>
<dbReference type="Gene3D" id="3.30.360.10">
    <property type="entry name" value="Dihydrodipicolinate Reductase, domain 2"/>
    <property type="match status" value="1"/>
</dbReference>
<evidence type="ECO:0000313" key="4">
    <source>
        <dbReference type="EMBL" id="ADY59789.1"/>
    </source>
</evidence>
<evidence type="ECO:0000256" key="1">
    <source>
        <dbReference type="SAM" id="SignalP"/>
    </source>
</evidence>
<dbReference type="Proteomes" id="UP000006860">
    <property type="component" value="Chromosome"/>
</dbReference>
<gene>
    <name evidence="4" type="ordered locus">Plabr_2187</name>
</gene>
<dbReference type="Pfam" id="PF22725">
    <property type="entry name" value="GFO_IDH_MocA_C3"/>
    <property type="match status" value="1"/>
</dbReference>
<feature type="signal peptide" evidence="1">
    <location>
        <begin position="1"/>
        <end position="35"/>
    </location>
</feature>
<dbReference type="HOGENOM" id="CLU_640667_0_0_0"/>
<dbReference type="Gene3D" id="3.40.50.720">
    <property type="entry name" value="NAD(P)-binding Rossmann-like Domain"/>
    <property type="match status" value="1"/>
</dbReference>
<evidence type="ECO:0000313" key="5">
    <source>
        <dbReference type="Proteomes" id="UP000006860"/>
    </source>
</evidence>
<dbReference type="NCBIfam" id="TIGR01409">
    <property type="entry name" value="TAT_signal_seq"/>
    <property type="match status" value="1"/>
</dbReference>
<proteinExistence type="predicted"/>
<dbReference type="KEGG" id="pbs:Plabr_2187"/>
<dbReference type="PANTHER" id="PTHR43818:SF5">
    <property type="entry name" value="OXIDOREDUCTASE FAMILY PROTEIN"/>
    <property type="match status" value="1"/>
</dbReference>
<dbReference type="InterPro" id="IPR050463">
    <property type="entry name" value="Gfo/Idh/MocA_oxidrdct_glycsds"/>
</dbReference>
<dbReference type="AlphaFoldDB" id="F0SK62"/>
<accession>F0SK62</accession>
<dbReference type="GO" id="GO:0000166">
    <property type="term" value="F:nucleotide binding"/>
    <property type="evidence" value="ECO:0007669"/>
    <property type="project" value="InterPro"/>
</dbReference>
<dbReference type="InterPro" id="IPR055170">
    <property type="entry name" value="GFO_IDH_MocA-like_dom"/>
</dbReference>
<dbReference type="OrthoDB" id="253515at2"/>
<evidence type="ECO:0000259" key="2">
    <source>
        <dbReference type="Pfam" id="PF01408"/>
    </source>
</evidence>
<dbReference type="PANTHER" id="PTHR43818">
    <property type="entry name" value="BCDNA.GH03377"/>
    <property type="match status" value="1"/>
</dbReference>
<dbReference type="InterPro" id="IPR019546">
    <property type="entry name" value="TAT_signal_bac_arc"/>
</dbReference>
<feature type="domain" description="Gfo/Idh/MocA-like oxidoreductase N-terminal" evidence="2">
    <location>
        <begin position="41"/>
        <end position="167"/>
    </location>
</feature>
<dbReference type="InterPro" id="IPR036291">
    <property type="entry name" value="NAD(P)-bd_dom_sf"/>
</dbReference>
<dbReference type="eggNOG" id="COG0673">
    <property type="taxonomic scope" value="Bacteria"/>
</dbReference>
<dbReference type="EMBL" id="CP002546">
    <property type="protein sequence ID" value="ADY59789.1"/>
    <property type="molecule type" value="Genomic_DNA"/>
</dbReference>